<evidence type="ECO:0000259" key="7">
    <source>
        <dbReference type="PROSITE" id="PS50048"/>
    </source>
</evidence>
<keyword evidence="2" id="KW-0479">Metal-binding</keyword>
<dbReference type="SUPFAM" id="SSF57701">
    <property type="entry name" value="Zn2/Cys6 DNA-binding domain"/>
    <property type="match status" value="1"/>
</dbReference>
<dbReference type="PANTHER" id="PTHR47338:SF5">
    <property type="entry name" value="ZN(II)2CYS6 TRANSCRIPTION FACTOR (EUROFUNG)"/>
    <property type="match status" value="1"/>
</dbReference>
<gene>
    <name evidence="8" type="ORF">LECACI_7A004023</name>
</gene>
<protein>
    <submittedName>
        <fullName evidence="8">Serine threonine kinase fungal-specific transcription factor</fullName>
    </submittedName>
</protein>
<keyword evidence="3" id="KW-0805">Transcription regulation</keyword>
<dbReference type="InterPro" id="IPR036864">
    <property type="entry name" value="Zn2-C6_fun-type_DNA-bd_sf"/>
</dbReference>
<dbReference type="GO" id="GO:0006351">
    <property type="term" value="P:DNA-templated transcription"/>
    <property type="evidence" value="ECO:0007669"/>
    <property type="project" value="InterPro"/>
</dbReference>
<feature type="compositionally biased region" description="Pro residues" evidence="6">
    <location>
        <begin position="995"/>
        <end position="1004"/>
    </location>
</feature>
<comment type="subcellular location">
    <subcellularLocation>
        <location evidence="1">Nucleus</location>
    </subcellularLocation>
</comment>
<feature type="region of interest" description="Disordered" evidence="6">
    <location>
        <begin position="84"/>
        <end position="127"/>
    </location>
</feature>
<accession>A0AAI8YXX5</accession>
<feature type="compositionally biased region" description="Polar residues" evidence="6">
    <location>
        <begin position="722"/>
        <end position="737"/>
    </location>
</feature>
<keyword evidence="5" id="KW-0539">Nucleus</keyword>
<evidence type="ECO:0000256" key="6">
    <source>
        <dbReference type="SAM" id="MobiDB-lite"/>
    </source>
</evidence>
<dbReference type="SMART" id="SM00066">
    <property type="entry name" value="GAL4"/>
    <property type="match status" value="1"/>
</dbReference>
<name>A0AAI8YXX5_9PEZI</name>
<dbReference type="GO" id="GO:0016301">
    <property type="term" value="F:kinase activity"/>
    <property type="evidence" value="ECO:0007669"/>
    <property type="project" value="UniProtKB-KW"/>
</dbReference>
<keyword evidence="4" id="KW-0804">Transcription</keyword>
<dbReference type="Pfam" id="PF00172">
    <property type="entry name" value="Zn_clus"/>
    <property type="match status" value="1"/>
</dbReference>
<organism evidence="8 9">
    <name type="scientific">Lecanosticta acicola</name>
    <dbReference type="NCBI Taxonomy" id="111012"/>
    <lineage>
        <taxon>Eukaryota</taxon>
        <taxon>Fungi</taxon>
        <taxon>Dikarya</taxon>
        <taxon>Ascomycota</taxon>
        <taxon>Pezizomycotina</taxon>
        <taxon>Dothideomycetes</taxon>
        <taxon>Dothideomycetidae</taxon>
        <taxon>Mycosphaerellales</taxon>
        <taxon>Mycosphaerellaceae</taxon>
        <taxon>Lecanosticta</taxon>
    </lineage>
</organism>
<feature type="compositionally biased region" description="Low complexity" evidence="6">
    <location>
        <begin position="885"/>
        <end position="902"/>
    </location>
</feature>
<evidence type="ECO:0000256" key="2">
    <source>
        <dbReference type="ARBA" id="ARBA00022723"/>
    </source>
</evidence>
<dbReference type="InterPro" id="IPR050815">
    <property type="entry name" value="TF_fung"/>
</dbReference>
<dbReference type="SMART" id="SM00906">
    <property type="entry name" value="Fungal_trans"/>
    <property type="match status" value="1"/>
</dbReference>
<dbReference type="PANTHER" id="PTHR47338">
    <property type="entry name" value="ZN(II)2CYS6 TRANSCRIPTION FACTOR (EUROFUNG)-RELATED"/>
    <property type="match status" value="1"/>
</dbReference>
<feature type="domain" description="Zn(2)-C6 fungal-type" evidence="7">
    <location>
        <begin position="59"/>
        <end position="91"/>
    </location>
</feature>
<feature type="region of interest" description="Disordered" evidence="6">
    <location>
        <begin position="21"/>
        <end position="53"/>
    </location>
</feature>
<keyword evidence="8" id="KW-0418">Kinase</keyword>
<dbReference type="GO" id="GO:0005634">
    <property type="term" value="C:nucleus"/>
    <property type="evidence" value="ECO:0007669"/>
    <property type="project" value="UniProtKB-SubCell"/>
</dbReference>
<dbReference type="EMBL" id="CAVMBE010000020">
    <property type="protein sequence ID" value="CAK3993967.1"/>
    <property type="molecule type" value="Genomic_DNA"/>
</dbReference>
<sequence length="1077" mass="118862">MQQLDHLQRPLQDAVHSQTPATTLANNTNPSSGQPYAAGPLPRPAQAQATTGRMRSSIACVRCRRSKVKCVNNGVGTTCRSCENSGRECSYPSPVTGGGASRRRDSIPGRNDSYGDSERRQKHRKSAHTFVSNPLAARDSPRPIMDALDSRLLTPQIWNELFDIFQIHYSADLPFLHPPSFLKPLRSATAFPPPATAPAEDTKPSVAKPPAPTEFLLAFLALTTRFHPKLVAHHSPPTSTRASNPLIASEYYASAAAERMAAMWTDNRPHDIEHCQAMLMLGLHEWGMCRGAKAWLAVGLAIREAQAMGLQYELDLDDEPLSRSLALNGEAEKMGVGASRKSSSTSQSAEDAFIHQEIRRRTFWSCYIMDRYLSSGKYRPQMLHAKELRIQLPASERSFLFAEKVRTLMLGEEDKINPGTGRAEVQSQRQQSVLLGTGTPEPSMAPSPRSSLMRDVDDDKGRLEVGSDEGLVSRYVKILEIYGKVVQWSCAGGRRVEEYPPWDHRCQFHKLVNQCRDFKASLPRQHALTHQNTQAHISMKTSTPYLLVHTVYLLCQIMLHREYVPFIPIRCSKPEGPLDPPVFPSNKYDVPPDFWTDSARDCFRSAREIMDLVRTCQEWNALVETPIVGFSIYTVAFVGVYCMNFPWMDPDGYMCSIPDSAARPDQAKSSVSKGFEAARKALEMVGNMRTRLHMADGWFKTINRMHKYFRRMKLDYRKNAQTIESSSEGDSPVSTRHLSLREGGLGGGLDEFKLFERTLSDFGNLEDQDVEMTDARPDSRPLDAVYDDSSAGTTVKSEEPGDRGERPHASTEQTKSEGGAWSAINAVPGAPASRQPSISATPSSAQFRSYDSYSQGQQPPSQQSKGPQPLHSYPNHINNFRPVYSEASGSAGPPSSLTSPAAQSATGSTPQSRPSPPFERQHQHQQHPHQQSYGGWAAHNAQYPMQAPPPPPNPYTNGVTHHHSHSHSHATTPTPLHHHAGVPYPAHQQSGYPTPGHPGPPGHPQPHTQPQHAVPGVQQPVWDPVTKEQWLNSIDTRLGGDDVAAFVDGGELAEWATMASAQGFGGGWLSTVWGGAS</sequence>
<feature type="compositionally biased region" description="Low complexity" evidence="6">
    <location>
        <begin position="852"/>
        <end position="869"/>
    </location>
</feature>
<dbReference type="InterPro" id="IPR007219">
    <property type="entry name" value="XnlR_reg_dom"/>
</dbReference>
<dbReference type="AlphaFoldDB" id="A0AAI8YXX5"/>
<evidence type="ECO:0000256" key="5">
    <source>
        <dbReference type="ARBA" id="ARBA00023242"/>
    </source>
</evidence>
<dbReference type="PROSITE" id="PS00463">
    <property type="entry name" value="ZN2_CY6_FUNGAL_1"/>
    <property type="match status" value="1"/>
</dbReference>
<evidence type="ECO:0000256" key="4">
    <source>
        <dbReference type="ARBA" id="ARBA00023163"/>
    </source>
</evidence>
<dbReference type="Proteomes" id="UP001296104">
    <property type="component" value="Unassembled WGS sequence"/>
</dbReference>
<feature type="compositionally biased region" description="Basic and acidic residues" evidence="6">
    <location>
        <begin position="796"/>
        <end position="809"/>
    </location>
</feature>
<evidence type="ECO:0000313" key="8">
    <source>
        <dbReference type="EMBL" id="CAK3993967.1"/>
    </source>
</evidence>
<feature type="compositionally biased region" description="Low complexity" evidence="6">
    <location>
        <begin position="21"/>
        <end position="30"/>
    </location>
</feature>
<dbReference type="CDD" id="cd12148">
    <property type="entry name" value="fungal_TF_MHR"/>
    <property type="match status" value="1"/>
</dbReference>
<dbReference type="InterPro" id="IPR001138">
    <property type="entry name" value="Zn2Cys6_DnaBD"/>
</dbReference>
<feature type="region of interest" description="Disordered" evidence="6">
    <location>
        <begin position="766"/>
        <end position="1015"/>
    </location>
</feature>
<proteinExistence type="predicted"/>
<dbReference type="GO" id="GO:0000981">
    <property type="term" value="F:DNA-binding transcription factor activity, RNA polymerase II-specific"/>
    <property type="evidence" value="ECO:0007669"/>
    <property type="project" value="InterPro"/>
</dbReference>
<evidence type="ECO:0000256" key="1">
    <source>
        <dbReference type="ARBA" id="ARBA00004123"/>
    </source>
</evidence>
<feature type="compositionally biased region" description="Polar residues" evidence="6">
    <location>
        <begin position="903"/>
        <end position="912"/>
    </location>
</feature>
<keyword evidence="9" id="KW-1185">Reference proteome</keyword>
<feature type="region of interest" description="Disordered" evidence="6">
    <location>
        <begin position="722"/>
        <end position="742"/>
    </location>
</feature>
<comment type="caution">
    <text evidence="8">The sequence shown here is derived from an EMBL/GenBank/DDBJ whole genome shotgun (WGS) entry which is preliminary data.</text>
</comment>
<dbReference type="Gene3D" id="4.10.240.10">
    <property type="entry name" value="Zn(2)-C6 fungal-type DNA-binding domain"/>
    <property type="match status" value="1"/>
</dbReference>
<dbReference type="Pfam" id="PF04082">
    <property type="entry name" value="Fungal_trans"/>
    <property type="match status" value="1"/>
</dbReference>
<reference evidence="8" key="1">
    <citation type="submission" date="2023-11" db="EMBL/GenBank/DDBJ databases">
        <authorList>
            <person name="Alioto T."/>
            <person name="Alioto T."/>
            <person name="Gomez Garrido J."/>
        </authorList>
    </citation>
    <scope>NUCLEOTIDE SEQUENCE</scope>
</reference>
<keyword evidence="8" id="KW-0808">Transferase</keyword>
<feature type="compositionally biased region" description="Polar residues" evidence="6">
    <location>
        <begin position="834"/>
        <end position="851"/>
    </location>
</feature>
<dbReference type="PROSITE" id="PS50048">
    <property type="entry name" value="ZN2_CY6_FUNGAL_2"/>
    <property type="match status" value="1"/>
</dbReference>
<evidence type="ECO:0000256" key="3">
    <source>
        <dbReference type="ARBA" id="ARBA00023015"/>
    </source>
</evidence>
<evidence type="ECO:0000313" key="9">
    <source>
        <dbReference type="Proteomes" id="UP001296104"/>
    </source>
</evidence>
<dbReference type="GO" id="GO:0008270">
    <property type="term" value="F:zinc ion binding"/>
    <property type="evidence" value="ECO:0007669"/>
    <property type="project" value="InterPro"/>
</dbReference>
<dbReference type="CDD" id="cd00067">
    <property type="entry name" value="GAL4"/>
    <property type="match status" value="1"/>
</dbReference>
<feature type="region of interest" description="Disordered" evidence="6">
    <location>
        <begin position="434"/>
        <end position="455"/>
    </location>
</feature>
<dbReference type="GO" id="GO:0003677">
    <property type="term" value="F:DNA binding"/>
    <property type="evidence" value="ECO:0007669"/>
    <property type="project" value="InterPro"/>
</dbReference>